<feature type="signal peptide" evidence="2">
    <location>
        <begin position="1"/>
        <end position="19"/>
    </location>
</feature>
<dbReference type="Pfam" id="PF18962">
    <property type="entry name" value="Por_Secre_tail"/>
    <property type="match status" value="1"/>
</dbReference>
<evidence type="ECO:0000256" key="1">
    <source>
        <dbReference type="ARBA" id="ARBA00004196"/>
    </source>
</evidence>
<dbReference type="InterPro" id="IPR026906">
    <property type="entry name" value="LRR_5"/>
</dbReference>
<feature type="chain" id="PRO_5047034895" evidence="2">
    <location>
        <begin position="20"/>
        <end position="955"/>
    </location>
</feature>
<keyword evidence="5" id="KW-1185">Reference proteome</keyword>
<dbReference type="PANTHER" id="PTHR45661:SF3">
    <property type="entry name" value="IG-LIKE DOMAIN-CONTAINING PROTEIN"/>
    <property type="match status" value="1"/>
</dbReference>
<dbReference type="RefSeq" id="WP_144075970.1">
    <property type="nucleotide sequence ID" value="NZ_CP076129.1"/>
</dbReference>
<dbReference type="NCBIfam" id="TIGR02543">
    <property type="entry name" value="List_Bact_rpt"/>
    <property type="match status" value="1"/>
</dbReference>
<dbReference type="Gene3D" id="2.60.40.4270">
    <property type="entry name" value="Listeria-Bacteroides repeat domain"/>
    <property type="match status" value="1"/>
</dbReference>
<evidence type="ECO:0000256" key="2">
    <source>
        <dbReference type="SAM" id="SignalP"/>
    </source>
</evidence>
<organism evidence="4 5">
    <name type="scientific">Flammeovirga kamogawensis</name>
    <dbReference type="NCBI Taxonomy" id="373891"/>
    <lineage>
        <taxon>Bacteria</taxon>
        <taxon>Pseudomonadati</taxon>
        <taxon>Bacteroidota</taxon>
        <taxon>Cytophagia</taxon>
        <taxon>Cytophagales</taxon>
        <taxon>Flammeovirgaceae</taxon>
        <taxon>Flammeovirga</taxon>
    </lineage>
</organism>
<evidence type="ECO:0000259" key="3">
    <source>
        <dbReference type="Pfam" id="PF18962"/>
    </source>
</evidence>
<dbReference type="InterPro" id="IPR042229">
    <property type="entry name" value="Listeria/Bacterioides_rpt_sf"/>
</dbReference>
<dbReference type="Proteomes" id="UP000682802">
    <property type="component" value="Chromosome 2"/>
</dbReference>
<dbReference type="Pfam" id="PF09479">
    <property type="entry name" value="Flg_new"/>
    <property type="match status" value="1"/>
</dbReference>
<protein>
    <submittedName>
        <fullName evidence="4">Leucine-rich repeat protein</fullName>
    </submittedName>
</protein>
<dbReference type="InterPro" id="IPR026444">
    <property type="entry name" value="Secre_tail"/>
</dbReference>
<dbReference type="PANTHER" id="PTHR45661">
    <property type="entry name" value="SURFACE ANTIGEN"/>
    <property type="match status" value="1"/>
</dbReference>
<dbReference type="SUPFAM" id="SSF52058">
    <property type="entry name" value="L domain-like"/>
    <property type="match status" value="2"/>
</dbReference>
<name>A0ABX8H0T1_9BACT</name>
<evidence type="ECO:0000313" key="5">
    <source>
        <dbReference type="Proteomes" id="UP000682802"/>
    </source>
</evidence>
<feature type="domain" description="Secretion system C-terminal sorting" evidence="3">
    <location>
        <begin position="888"/>
        <end position="954"/>
    </location>
</feature>
<comment type="subcellular location">
    <subcellularLocation>
        <location evidence="1">Cell envelope</location>
    </subcellularLocation>
</comment>
<dbReference type="Gene3D" id="3.80.10.10">
    <property type="entry name" value="Ribonuclease Inhibitor"/>
    <property type="match status" value="4"/>
</dbReference>
<sequence>MRLLLITLIILSTSLTNYAQINHALTESDVTIVNGEIKEYHSAYTHIIIPPILDGQEVTSIGERAFSNKTLLGVILPNTLKNIGDFAFTSNALIQIELPMSLKSIGRGAFQFNSIESVEFPASLTEIGSGAFQLNQIRNVVLPDSLLHIHNAVFSLNRLESIELPESLLSIGNFAFSDNLLTNIELPESLLRIGYSAFSNNLITSITLPNSLSYISDRMFYQNKLESVVLPDSLIYIGHEAFVNNELNSIVLPETLIGIGRDAFYNNNLSEIELPNSITDIGLYAFSGNQISNLTLPEIVNDGEWNVEVINNEVTVNGEYYYIPNEIMTLSSDDILIENGTIKAYFGSDQAIEIPSIINSQTVTSIADSVFQNKLLKKLILPNSLKSIGEFTFHDNKLTEIQFPESITNIGSGAFSNNKLMEIELPTSITTINTHSFSANKLTTIILPNSITSIDHFAFSNNRLTDIKLSESIISIANYAFFDNDLVNIDLPPLLKTIGASAFQYNKLIAIEFTESITSIGRYAFANNALNSVELPNSLTEIGLNAFNINNFQTFILPKPTFEGNWNEGKSNEEVPVKGYYFYGIEDQTPKNDYSVENGKIIAYNGKETSIEIPQYIDGVKIIAIGKSAFKNKELTNVVLPDSLVSIDKEAFSGNQLTSISIPSSVVYIGENAFSDNQFERLLLPSYISRNIYEVVNGWVSNTGEKYGREEEVVDLTKGYRLDFSFTGHLITLLYEDGKTDFGVLGTYFLSFEGQKSASFIVRKGSNIISGSTEFDEGFEISPIFYELKEVQENHVLRFKKVLYNYTINYHNAEGYEGVVSYTIESELIELPSLEREGYTFEGWYSDALFTTSIDEIPTGSSGDLDLYAKWSLNEITNVPTYETSVSIYPNPTSSYFRVESEQKIIEINIIDTRGILQKMFKAQKKYSVNKLSPGVYIVSITVSGGVINKKLIIE</sequence>
<dbReference type="InterPro" id="IPR053139">
    <property type="entry name" value="Surface_bspA-like"/>
</dbReference>
<dbReference type="NCBIfam" id="TIGR04183">
    <property type="entry name" value="Por_Secre_tail"/>
    <property type="match status" value="1"/>
</dbReference>
<gene>
    <name evidence="4" type="ORF">KM029_22040</name>
</gene>
<dbReference type="EMBL" id="CP076129">
    <property type="protein sequence ID" value="QWG09289.1"/>
    <property type="molecule type" value="Genomic_DNA"/>
</dbReference>
<reference evidence="4 5" key="1">
    <citation type="submission" date="2021-05" db="EMBL/GenBank/DDBJ databases">
        <title>Comparative genomic studies on the polysaccharide-degrading batcterial strains of the Flammeovirga genus.</title>
        <authorList>
            <person name="Zewei F."/>
            <person name="Zheng Z."/>
            <person name="Yu L."/>
            <person name="Ruyue G."/>
            <person name="Yanhong M."/>
            <person name="Yuanyuan C."/>
            <person name="Jingyan G."/>
            <person name="Wenjun H."/>
        </authorList>
    </citation>
    <scope>NUCLEOTIDE SEQUENCE [LARGE SCALE GENOMIC DNA]</scope>
    <source>
        <strain evidence="4 5">YS10</strain>
    </source>
</reference>
<dbReference type="Pfam" id="PF13306">
    <property type="entry name" value="LRR_5"/>
    <property type="match status" value="3"/>
</dbReference>
<accession>A0ABX8H0T1</accession>
<dbReference type="InterPro" id="IPR013378">
    <property type="entry name" value="InlB-like_B-rpt"/>
</dbReference>
<proteinExistence type="predicted"/>
<dbReference type="InterPro" id="IPR032675">
    <property type="entry name" value="LRR_dom_sf"/>
</dbReference>
<evidence type="ECO:0000313" key="4">
    <source>
        <dbReference type="EMBL" id="QWG09289.1"/>
    </source>
</evidence>
<keyword evidence="2" id="KW-0732">Signal</keyword>